<feature type="domain" description="PepSY" evidence="2">
    <location>
        <begin position="82"/>
        <end position="141"/>
    </location>
</feature>
<reference evidence="4" key="1">
    <citation type="journal article" date="2020" name="bioRxiv">
        <title>A rank-normalized archaeal taxonomy based on genome phylogeny resolves widespread incomplete and uneven classifications.</title>
        <authorList>
            <person name="Rinke C."/>
            <person name="Chuvochina M."/>
            <person name="Mussig A.J."/>
            <person name="Chaumeil P.-A."/>
            <person name="Waite D.W."/>
            <person name="Whitman W.B."/>
            <person name="Parks D.H."/>
            <person name="Hugenholtz P."/>
        </authorList>
    </citation>
    <scope>NUCLEOTIDE SEQUENCE [LARGE SCALE GENOMIC DNA]</scope>
</reference>
<dbReference type="AlphaFoldDB" id="A0A7J4TKB4"/>
<name>A0A7J4TKB4_9EURY</name>
<proteinExistence type="predicted"/>
<evidence type="ECO:0000313" key="4">
    <source>
        <dbReference type="Proteomes" id="UP000586031"/>
    </source>
</evidence>
<feature type="compositionally biased region" description="Low complexity" evidence="1">
    <location>
        <begin position="58"/>
        <end position="78"/>
    </location>
</feature>
<feature type="compositionally biased region" description="Polar residues" evidence="1">
    <location>
        <begin position="34"/>
        <end position="57"/>
    </location>
</feature>
<dbReference type="Proteomes" id="UP000586031">
    <property type="component" value="Unassembled WGS sequence"/>
</dbReference>
<gene>
    <name evidence="3" type="ORF">HA271_05730</name>
</gene>
<protein>
    <submittedName>
        <fullName evidence="3">PepSY domain-containing protein</fullName>
    </submittedName>
</protein>
<evidence type="ECO:0000313" key="3">
    <source>
        <dbReference type="EMBL" id="HII84331.1"/>
    </source>
</evidence>
<comment type="caution">
    <text evidence="3">The sequence shown here is derived from an EMBL/GenBank/DDBJ whole genome shotgun (WGS) entry which is preliminary data.</text>
</comment>
<dbReference type="Pfam" id="PF03413">
    <property type="entry name" value="PepSY"/>
    <property type="match status" value="1"/>
</dbReference>
<feature type="region of interest" description="Disordered" evidence="1">
    <location>
        <begin position="34"/>
        <end position="83"/>
    </location>
</feature>
<organism evidence="3 4">
    <name type="scientific">Methanobacterium subterraneum</name>
    <dbReference type="NCBI Taxonomy" id="59277"/>
    <lineage>
        <taxon>Archaea</taxon>
        <taxon>Methanobacteriati</taxon>
        <taxon>Methanobacteriota</taxon>
        <taxon>Methanomada group</taxon>
        <taxon>Methanobacteria</taxon>
        <taxon>Methanobacteriales</taxon>
        <taxon>Methanobacteriaceae</taxon>
        <taxon>Methanobacterium</taxon>
    </lineage>
</organism>
<dbReference type="InterPro" id="IPR025711">
    <property type="entry name" value="PepSY"/>
</dbReference>
<dbReference type="EMBL" id="DUHE01000156">
    <property type="protein sequence ID" value="HII84331.1"/>
    <property type="molecule type" value="Genomic_DNA"/>
</dbReference>
<evidence type="ECO:0000259" key="2">
    <source>
        <dbReference type="Pfam" id="PF03413"/>
    </source>
</evidence>
<accession>A0A7J4TKB4</accession>
<evidence type="ECO:0000256" key="1">
    <source>
        <dbReference type="SAM" id="MobiDB-lite"/>
    </source>
</evidence>
<sequence length="148" mass="15017">MIDSKILVSVVIVLLIGVAAAGYQISNQTPGLWQPVTSTNPDTSQQASSVAGTDSENQQSSASSVSTSTSQKTSASGSETVKISTSEAKTIAQKYILQDGATAGTPKLITSDGKKIYLVPVLMNGNQVGEIYIDPETGANLGGAGGAP</sequence>